<dbReference type="GO" id="GO:0004065">
    <property type="term" value="F:arylsulfatase activity"/>
    <property type="evidence" value="ECO:0007669"/>
    <property type="project" value="TreeGrafter"/>
</dbReference>
<dbReference type="InterPro" id="IPR050738">
    <property type="entry name" value="Sulfatase"/>
</dbReference>
<dbReference type="PANTHER" id="PTHR42693">
    <property type="entry name" value="ARYLSULFATASE FAMILY MEMBER"/>
    <property type="match status" value="1"/>
</dbReference>
<gene>
    <name evidence="4" type="ORF">LCGC14_0015730</name>
</gene>
<dbReference type="SUPFAM" id="SSF53649">
    <property type="entry name" value="Alkaline phosphatase-like"/>
    <property type="match status" value="1"/>
</dbReference>
<dbReference type="EMBL" id="LAZR01000003">
    <property type="protein sequence ID" value="KKO11097.1"/>
    <property type="molecule type" value="Genomic_DNA"/>
</dbReference>
<name>A0A0F9YFW7_9ZZZZ</name>
<keyword evidence="2" id="KW-0378">Hydrolase</keyword>
<dbReference type="AlphaFoldDB" id="A0A0F9YFW7"/>
<evidence type="ECO:0000256" key="2">
    <source>
        <dbReference type="ARBA" id="ARBA00022801"/>
    </source>
</evidence>
<organism evidence="4">
    <name type="scientific">marine sediment metagenome</name>
    <dbReference type="NCBI Taxonomy" id="412755"/>
    <lineage>
        <taxon>unclassified sequences</taxon>
        <taxon>metagenomes</taxon>
        <taxon>ecological metagenomes</taxon>
    </lineage>
</organism>
<evidence type="ECO:0000313" key="4">
    <source>
        <dbReference type="EMBL" id="KKO11097.1"/>
    </source>
</evidence>
<reference evidence="4" key="1">
    <citation type="journal article" date="2015" name="Nature">
        <title>Complex archaea that bridge the gap between prokaryotes and eukaryotes.</title>
        <authorList>
            <person name="Spang A."/>
            <person name="Saw J.H."/>
            <person name="Jorgensen S.L."/>
            <person name="Zaremba-Niedzwiedzka K."/>
            <person name="Martijn J."/>
            <person name="Lind A.E."/>
            <person name="van Eijk R."/>
            <person name="Schleper C."/>
            <person name="Guy L."/>
            <person name="Ettema T.J."/>
        </authorList>
    </citation>
    <scope>NUCLEOTIDE SEQUENCE</scope>
</reference>
<comment type="caution">
    <text evidence="4">The sequence shown here is derived from an EMBL/GenBank/DDBJ whole genome shotgun (WGS) entry which is preliminary data.</text>
</comment>
<comment type="similarity">
    <text evidence="1">Belongs to the sulfatase family.</text>
</comment>
<accession>A0A0F9YFW7</accession>
<dbReference type="Gene3D" id="3.40.720.10">
    <property type="entry name" value="Alkaline Phosphatase, subunit A"/>
    <property type="match status" value="1"/>
</dbReference>
<feature type="domain" description="Sulfatase N-terminal" evidence="3">
    <location>
        <begin position="2"/>
        <end position="355"/>
    </location>
</feature>
<dbReference type="CDD" id="cd16148">
    <property type="entry name" value="sulfatase_like"/>
    <property type="match status" value="1"/>
</dbReference>
<proteinExistence type="inferred from homology"/>
<evidence type="ECO:0000259" key="3">
    <source>
        <dbReference type="Pfam" id="PF00884"/>
    </source>
</evidence>
<dbReference type="InterPro" id="IPR017850">
    <property type="entry name" value="Alkaline_phosphatase_core_sf"/>
</dbReference>
<evidence type="ECO:0000256" key="1">
    <source>
        <dbReference type="ARBA" id="ARBA00008779"/>
    </source>
</evidence>
<sequence>MNVIVIVCDTLRMDDFACLGNPVIKTPVFDSLKAESTFFSNYYAEGMPTVPVRTAYFTGRYTLPERPWGPLRPTDVPIAEILWDQGYSSALVTDTYHLHRPTFGFGRGFDYVEWIRGKEDDPWIAPETVKTKLDVDKYYIDPPDGNVAPPWGSREMLALYMRNRSPWGAEHGWQREEDHFEAQVVQGSINWLEKQLALGRKDRLFLWCDIFAPHDPIDPPPPYDHMYGEPPEGCKDLIMPLVRATDGYLSDEQLEHIRRLRWGFITFVDTWVGRLIQFLRDNDMLDNTLLVWTTDHGDFYGEHGIIEKCRPWPYDILSHIPLLVRHPEGIAAGKTIDAFTQTPDLMPTLLEALNVPIPAHVQGESLLPLMRGDVEKRRDFAISGWHGGAQSIRDNRWSFLKAADGVMLREASMELYDRQADPGETNNIFNQHPDVAEMLNRQLQDRLAELTNS</sequence>
<dbReference type="InterPro" id="IPR000917">
    <property type="entry name" value="Sulfatase_N"/>
</dbReference>
<protein>
    <recommendedName>
        <fullName evidence="3">Sulfatase N-terminal domain-containing protein</fullName>
    </recommendedName>
</protein>
<dbReference type="Pfam" id="PF00884">
    <property type="entry name" value="Sulfatase"/>
    <property type="match status" value="1"/>
</dbReference>
<dbReference type="PANTHER" id="PTHR42693:SF53">
    <property type="entry name" value="ENDO-4-O-SULFATASE"/>
    <property type="match status" value="1"/>
</dbReference>